<dbReference type="Pfam" id="PF22939">
    <property type="entry name" value="WHD_GPIID"/>
    <property type="match status" value="1"/>
</dbReference>
<evidence type="ECO:0000313" key="3">
    <source>
        <dbReference type="Proteomes" id="UP000664203"/>
    </source>
</evidence>
<gene>
    <name evidence="2" type="ORF">ALECFALPRED_009084</name>
</gene>
<dbReference type="PANTHER" id="PTHR10039">
    <property type="entry name" value="AMELOGENIN"/>
    <property type="match status" value="1"/>
</dbReference>
<dbReference type="PANTHER" id="PTHR10039:SF15">
    <property type="entry name" value="NACHT DOMAIN-CONTAINING PROTEIN"/>
    <property type="match status" value="1"/>
</dbReference>
<accession>A0A8H3J645</accession>
<sequence>MRLHMDSLRDKTSSKLIRKALEILPKGSDALDLAYHGAMQRVEDQMEGVRVLAKQLLGWLTYSERLMTVEEIQHALAVEPGMPDFDEDNLGDIDEIVGFCAGLVIIDEETQIIRLVHYTTQEYFRRNCDKILTSAQQDIAISCLTCLLYEEYRDGWVVEVEKEKNIEGDNGEDAPRKEDEYEHEEFFRPWSGKSRKSVEARVQNYPFLEYAARYWATHARLCEQPNVTELMMTFVKDDCLVSSASQVLFFLDGELDILEMFDRIKSRSSLSAMHVLAYLGFEKTDIRAFESRDRGK</sequence>
<dbReference type="EMBL" id="CAJPDR010000653">
    <property type="protein sequence ID" value="CAF9941364.1"/>
    <property type="molecule type" value="Genomic_DNA"/>
</dbReference>
<dbReference type="Proteomes" id="UP000664203">
    <property type="component" value="Unassembled WGS sequence"/>
</dbReference>
<comment type="caution">
    <text evidence="2">The sequence shown here is derived from an EMBL/GenBank/DDBJ whole genome shotgun (WGS) entry which is preliminary data.</text>
</comment>
<dbReference type="InterPro" id="IPR054471">
    <property type="entry name" value="GPIID_WHD"/>
</dbReference>
<feature type="domain" description="GPI inositol-deacylase winged helix" evidence="1">
    <location>
        <begin position="48"/>
        <end position="127"/>
    </location>
</feature>
<dbReference type="AlphaFoldDB" id="A0A8H3J645"/>
<keyword evidence="3" id="KW-1185">Reference proteome</keyword>
<reference evidence="2" key="1">
    <citation type="submission" date="2021-03" db="EMBL/GenBank/DDBJ databases">
        <authorList>
            <person name="Tagirdzhanova G."/>
        </authorList>
    </citation>
    <scope>NUCLEOTIDE SEQUENCE</scope>
</reference>
<dbReference type="OrthoDB" id="1577640at2759"/>
<evidence type="ECO:0000313" key="2">
    <source>
        <dbReference type="EMBL" id="CAF9941364.1"/>
    </source>
</evidence>
<evidence type="ECO:0000259" key="1">
    <source>
        <dbReference type="Pfam" id="PF22939"/>
    </source>
</evidence>
<protein>
    <recommendedName>
        <fullName evidence="1">GPI inositol-deacylase winged helix domain-containing protein</fullName>
    </recommendedName>
</protein>
<organism evidence="2 3">
    <name type="scientific">Alectoria fallacina</name>
    <dbReference type="NCBI Taxonomy" id="1903189"/>
    <lineage>
        <taxon>Eukaryota</taxon>
        <taxon>Fungi</taxon>
        <taxon>Dikarya</taxon>
        <taxon>Ascomycota</taxon>
        <taxon>Pezizomycotina</taxon>
        <taxon>Lecanoromycetes</taxon>
        <taxon>OSLEUM clade</taxon>
        <taxon>Lecanoromycetidae</taxon>
        <taxon>Lecanorales</taxon>
        <taxon>Lecanorineae</taxon>
        <taxon>Parmeliaceae</taxon>
        <taxon>Alectoria</taxon>
    </lineage>
</organism>
<proteinExistence type="predicted"/>
<name>A0A8H3J645_9LECA</name>